<accession>A0A1I1RE32</accession>
<organism evidence="1 2">
    <name type="scientific">Clostridium uliginosum</name>
    <dbReference type="NCBI Taxonomy" id="119641"/>
    <lineage>
        <taxon>Bacteria</taxon>
        <taxon>Bacillati</taxon>
        <taxon>Bacillota</taxon>
        <taxon>Clostridia</taxon>
        <taxon>Eubacteriales</taxon>
        <taxon>Clostridiaceae</taxon>
        <taxon>Clostridium</taxon>
    </lineage>
</organism>
<protein>
    <submittedName>
        <fullName evidence="1">Uncharacterized protein</fullName>
    </submittedName>
</protein>
<reference evidence="1 2" key="1">
    <citation type="submission" date="2016-10" db="EMBL/GenBank/DDBJ databases">
        <authorList>
            <person name="de Groot N.N."/>
        </authorList>
    </citation>
    <scope>NUCLEOTIDE SEQUENCE [LARGE SCALE GENOMIC DNA]</scope>
    <source>
        <strain evidence="1 2">DSM 12992</strain>
    </source>
</reference>
<dbReference type="RefSeq" id="WP_090093930.1">
    <property type="nucleotide sequence ID" value="NZ_FOMG01000032.1"/>
</dbReference>
<evidence type="ECO:0000313" key="1">
    <source>
        <dbReference type="EMBL" id="SFD32621.1"/>
    </source>
</evidence>
<proteinExistence type="predicted"/>
<sequence>MIAIWKLFSRADLQKQIDADLGLANLLGSDLTDWIGYAADLICKNAIVSLSVMILKPLLKADASEIASTINSMVSNHYNYIVVTYTYEYQGYLPGSSYPNYNVIVRILDKIILSRLK</sequence>
<evidence type="ECO:0000313" key="2">
    <source>
        <dbReference type="Proteomes" id="UP000199263"/>
    </source>
</evidence>
<dbReference type="Proteomes" id="UP000199263">
    <property type="component" value="Unassembled WGS sequence"/>
</dbReference>
<gene>
    <name evidence="1" type="ORF">SAMN05421842_13243</name>
</gene>
<dbReference type="AlphaFoldDB" id="A0A1I1RE32"/>
<keyword evidence="2" id="KW-1185">Reference proteome</keyword>
<dbReference type="EMBL" id="FOMG01000032">
    <property type="protein sequence ID" value="SFD32621.1"/>
    <property type="molecule type" value="Genomic_DNA"/>
</dbReference>
<name>A0A1I1RE32_9CLOT</name>
<dbReference type="STRING" id="119641.SAMN05421842_13243"/>